<evidence type="ECO:0000313" key="20">
    <source>
        <dbReference type="EMBL" id="AIC95235.1"/>
    </source>
</evidence>
<organism evidence="20 21">
    <name type="scientific">Shouchella lehensis G1</name>
    <dbReference type="NCBI Taxonomy" id="1246626"/>
    <lineage>
        <taxon>Bacteria</taxon>
        <taxon>Bacillati</taxon>
        <taxon>Bacillota</taxon>
        <taxon>Bacilli</taxon>
        <taxon>Bacillales</taxon>
        <taxon>Bacillaceae</taxon>
        <taxon>Shouchella</taxon>
    </lineage>
</organism>
<dbReference type="SMART" id="SM00896">
    <property type="entry name" value="FDX-ACB"/>
    <property type="match status" value="1"/>
</dbReference>
<dbReference type="GO" id="GO:0140096">
    <property type="term" value="F:catalytic activity, acting on a protein"/>
    <property type="evidence" value="ECO:0007669"/>
    <property type="project" value="UniProtKB-ARBA"/>
</dbReference>
<dbReference type="eggNOG" id="COG0072">
    <property type="taxonomic scope" value="Bacteria"/>
</dbReference>
<dbReference type="AlphaFoldDB" id="A0A060LZN4"/>
<keyword evidence="6 15" id="KW-0436">Ligase</keyword>
<dbReference type="STRING" id="1246626.BleG1_2670"/>
<dbReference type="Gene3D" id="3.30.70.380">
    <property type="entry name" value="Ferrodoxin-fold anticodon-binding domain"/>
    <property type="match status" value="1"/>
</dbReference>
<keyword evidence="8 15" id="KW-0547">Nucleotide-binding</keyword>
<dbReference type="Pfam" id="PF01588">
    <property type="entry name" value="tRNA_bind"/>
    <property type="match status" value="1"/>
</dbReference>
<dbReference type="InterPro" id="IPR020825">
    <property type="entry name" value="Phe-tRNA_synthase-like_B3/B4"/>
</dbReference>
<dbReference type="Gene3D" id="3.50.40.10">
    <property type="entry name" value="Phenylalanyl-trna Synthetase, Chain B, domain 3"/>
    <property type="match status" value="1"/>
</dbReference>
<dbReference type="PROSITE" id="PS51447">
    <property type="entry name" value="FDX_ACB"/>
    <property type="match status" value="1"/>
</dbReference>
<dbReference type="HOGENOM" id="CLU_016891_0_0_9"/>
<proteinExistence type="inferred from homology"/>
<keyword evidence="12 15" id="KW-0648">Protein biosynthesis</keyword>
<dbReference type="InterPro" id="IPR045060">
    <property type="entry name" value="Phe-tRNA-ligase_IIc_bsu"/>
</dbReference>
<evidence type="ECO:0000256" key="15">
    <source>
        <dbReference type="HAMAP-Rule" id="MF_00283"/>
    </source>
</evidence>
<feature type="binding site" evidence="15">
    <location>
        <position position="474"/>
    </location>
    <ligand>
        <name>Mg(2+)</name>
        <dbReference type="ChEBI" id="CHEBI:18420"/>
        <note>shared with alpha subunit</note>
    </ligand>
</feature>
<evidence type="ECO:0000256" key="12">
    <source>
        <dbReference type="ARBA" id="ARBA00022917"/>
    </source>
</evidence>
<dbReference type="CDD" id="cd00769">
    <property type="entry name" value="PheRS_beta_core"/>
    <property type="match status" value="1"/>
</dbReference>
<dbReference type="Pfam" id="PF03147">
    <property type="entry name" value="FDX-ACB"/>
    <property type="match status" value="1"/>
</dbReference>
<dbReference type="GO" id="GO:0004826">
    <property type="term" value="F:phenylalanine-tRNA ligase activity"/>
    <property type="evidence" value="ECO:0007669"/>
    <property type="project" value="UniProtKB-UniRule"/>
</dbReference>
<evidence type="ECO:0000256" key="8">
    <source>
        <dbReference type="ARBA" id="ARBA00022741"/>
    </source>
</evidence>
<dbReference type="Pfam" id="PF17759">
    <property type="entry name" value="tRNA_synthFbeta"/>
    <property type="match status" value="1"/>
</dbReference>
<comment type="similarity">
    <text evidence="2 15">Belongs to the phenylalanyl-tRNA synthetase beta subunit family. Type 1 subfamily.</text>
</comment>
<dbReference type="Proteomes" id="UP000027142">
    <property type="component" value="Chromosome"/>
</dbReference>
<evidence type="ECO:0000256" key="9">
    <source>
        <dbReference type="ARBA" id="ARBA00022840"/>
    </source>
</evidence>
<keyword evidence="13 15" id="KW-0030">Aminoacyl-tRNA synthetase</keyword>
<feature type="binding site" evidence="15">
    <location>
        <position position="473"/>
    </location>
    <ligand>
        <name>Mg(2+)</name>
        <dbReference type="ChEBI" id="CHEBI:18420"/>
        <note>shared with alpha subunit</note>
    </ligand>
</feature>
<dbReference type="InterPro" id="IPR009061">
    <property type="entry name" value="DNA-bd_dom_put_sf"/>
</dbReference>
<name>A0A060LZN4_9BACI</name>
<accession>A0A060LZN4</accession>
<dbReference type="InterPro" id="IPR005121">
    <property type="entry name" value="Fdx_antiC-bd"/>
</dbReference>
<dbReference type="InterPro" id="IPR012340">
    <property type="entry name" value="NA-bd_OB-fold"/>
</dbReference>
<dbReference type="SUPFAM" id="SSF55681">
    <property type="entry name" value="Class II aaRS and biotin synthetases"/>
    <property type="match status" value="1"/>
</dbReference>
<dbReference type="GO" id="GO:0000049">
    <property type="term" value="F:tRNA binding"/>
    <property type="evidence" value="ECO:0007669"/>
    <property type="project" value="UniProtKB-UniRule"/>
</dbReference>
<dbReference type="InterPro" id="IPR036690">
    <property type="entry name" value="Fdx_antiC-bd_sf"/>
</dbReference>
<evidence type="ECO:0000256" key="2">
    <source>
        <dbReference type="ARBA" id="ARBA00008653"/>
    </source>
</evidence>
<dbReference type="Pfam" id="PF03484">
    <property type="entry name" value="B5"/>
    <property type="match status" value="1"/>
</dbReference>
<dbReference type="CDD" id="cd02796">
    <property type="entry name" value="tRNA_bind_bactPheRS"/>
    <property type="match status" value="1"/>
</dbReference>
<dbReference type="GO" id="GO:0016740">
    <property type="term" value="F:transferase activity"/>
    <property type="evidence" value="ECO:0007669"/>
    <property type="project" value="UniProtKB-ARBA"/>
</dbReference>
<evidence type="ECO:0000256" key="11">
    <source>
        <dbReference type="ARBA" id="ARBA00022884"/>
    </source>
</evidence>
<dbReference type="PANTHER" id="PTHR10947:SF0">
    <property type="entry name" value="PHENYLALANINE--TRNA LIGASE BETA SUBUNIT"/>
    <property type="match status" value="1"/>
</dbReference>
<dbReference type="GO" id="GO:0009328">
    <property type="term" value="C:phenylalanine-tRNA ligase complex"/>
    <property type="evidence" value="ECO:0007669"/>
    <property type="project" value="TreeGrafter"/>
</dbReference>
<dbReference type="PROSITE" id="PS50886">
    <property type="entry name" value="TRBD"/>
    <property type="match status" value="1"/>
</dbReference>
<feature type="domain" description="B5" evidence="19">
    <location>
        <begin position="411"/>
        <end position="486"/>
    </location>
</feature>
<dbReference type="FunFam" id="2.40.50.140:FF:000045">
    <property type="entry name" value="Phenylalanine--tRNA ligase beta subunit"/>
    <property type="match status" value="1"/>
</dbReference>
<dbReference type="NCBIfam" id="TIGR00472">
    <property type="entry name" value="pheT_bact"/>
    <property type="match status" value="1"/>
</dbReference>
<evidence type="ECO:0000256" key="5">
    <source>
        <dbReference type="ARBA" id="ARBA00022555"/>
    </source>
</evidence>
<keyword evidence="7 15" id="KW-0479">Metal-binding</keyword>
<dbReference type="Pfam" id="PF03483">
    <property type="entry name" value="B3_4"/>
    <property type="match status" value="1"/>
</dbReference>
<keyword evidence="11 16" id="KW-0694">RNA-binding</keyword>
<feature type="domain" description="FDX-ACB" evidence="18">
    <location>
        <begin position="714"/>
        <end position="807"/>
    </location>
</feature>
<dbReference type="GO" id="GO:0006432">
    <property type="term" value="P:phenylalanyl-tRNA aminoacylation"/>
    <property type="evidence" value="ECO:0007669"/>
    <property type="project" value="UniProtKB-UniRule"/>
</dbReference>
<evidence type="ECO:0000313" key="21">
    <source>
        <dbReference type="Proteomes" id="UP000027142"/>
    </source>
</evidence>
<evidence type="ECO:0000256" key="16">
    <source>
        <dbReference type="PROSITE-ProRule" id="PRU00209"/>
    </source>
</evidence>
<evidence type="ECO:0000256" key="6">
    <source>
        <dbReference type="ARBA" id="ARBA00022598"/>
    </source>
</evidence>
<dbReference type="HAMAP" id="MF_00283">
    <property type="entry name" value="Phe_tRNA_synth_beta1"/>
    <property type="match status" value="1"/>
</dbReference>
<dbReference type="Gene3D" id="2.40.50.140">
    <property type="entry name" value="Nucleic acid-binding proteins"/>
    <property type="match status" value="1"/>
</dbReference>
<dbReference type="InterPro" id="IPR041616">
    <property type="entry name" value="PheRS_beta_core"/>
</dbReference>
<dbReference type="GO" id="GO:0000287">
    <property type="term" value="F:magnesium ion binding"/>
    <property type="evidence" value="ECO:0007669"/>
    <property type="project" value="UniProtKB-UniRule"/>
</dbReference>
<evidence type="ECO:0000259" key="17">
    <source>
        <dbReference type="PROSITE" id="PS50886"/>
    </source>
</evidence>
<keyword evidence="9 15" id="KW-0067">ATP-binding</keyword>
<keyword evidence="4 15" id="KW-0963">Cytoplasm</keyword>
<evidence type="ECO:0000259" key="19">
    <source>
        <dbReference type="PROSITE" id="PS51483"/>
    </source>
</evidence>
<comment type="catalytic activity">
    <reaction evidence="14 15">
        <text>tRNA(Phe) + L-phenylalanine + ATP = L-phenylalanyl-tRNA(Phe) + AMP + diphosphate + H(+)</text>
        <dbReference type="Rhea" id="RHEA:19413"/>
        <dbReference type="Rhea" id="RHEA-COMP:9668"/>
        <dbReference type="Rhea" id="RHEA-COMP:9699"/>
        <dbReference type="ChEBI" id="CHEBI:15378"/>
        <dbReference type="ChEBI" id="CHEBI:30616"/>
        <dbReference type="ChEBI" id="CHEBI:33019"/>
        <dbReference type="ChEBI" id="CHEBI:58095"/>
        <dbReference type="ChEBI" id="CHEBI:78442"/>
        <dbReference type="ChEBI" id="CHEBI:78531"/>
        <dbReference type="ChEBI" id="CHEBI:456215"/>
        <dbReference type="EC" id="6.1.1.20"/>
    </reaction>
</comment>
<comment type="subcellular location">
    <subcellularLocation>
        <location evidence="1 15">Cytoplasm</location>
    </subcellularLocation>
</comment>
<dbReference type="InterPro" id="IPR002547">
    <property type="entry name" value="tRNA-bd_dom"/>
</dbReference>
<dbReference type="PROSITE" id="PS51483">
    <property type="entry name" value="B5"/>
    <property type="match status" value="1"/>
</dbReference>
<gene>
    <name evidence="15" type="primary">pheT</name>
    <name evidence="20" type="ORF">BleG1_2670</name>
</gene>
<dbReference type="Gene3D" id="3.30.56.10">
    <property type="match status" value="2"/>
</dbReference>
<dbReference type="KEGG" id="ble:BleG1_2670"/>
<evidence type="ECO:0000256" key="14">
    <source>
        <dbReference type="ARBA" id="ARBA00049255"/>
    </source>
</evidence>
<evidence type="ECO:0000256" key="3">
    <source>
        <dbReference type="ARBA" id="ARBA00011209"/>
    </source>
</evidence>
<dbReference type="InterPro" id="IPR005147">
    <property type="entry name" value="tRNA_synthase_B5-dom"/>
</dbReference>
<evidence type="ECO:0000256" key="1">
    <source>
        <dbReference type="ARBA" id="ARBA00004496"/>
    </source>
</evidence>
<dbReference type="InterPro" id="IPR005146">
    <property type="entry name" value="B3/B4_tRNA-bd"/>
</dbReference>
<keyword evidence="21" id="KW-1185">Reference proteome</keyword>
<keyword evidence="10 15" id="KW-0460">Magnesium</keyword>
<dbReference type="SUPFAM" id="SSF56037">
    <property type="entry name" value="PheT/TilS domain"/>
    <property type="match status" value="1"/>
</dbReference>
<feature type="domain" description="TRNA-binding" evidence="17">
    <location>
        <begin position="40"/>
        <end position="157"/>
    </location>
</feature>
<evidence type="ECO:0000259" key="18">
    <source>
        <dbReference type="PROSITE" id="PS51447"/>
    </source>
</evidence>
<evidence type="ECO:0000256" key="13">
    <source>
        <dbReference type="ARBA" id="ARBA00023146"/>
    </source>
</evidence>
<reference evidence="20 21" key="1">
    <citation type="journal article" date="2014" name="Gene">
        <title>A comparative genomic analysis of the alkalitolerant soil bacterium Bacillus lehensis G1.</title>
        <authorList>
            <person name="Noor Y.M."/>
            <person name="Samsulrizal N.H."/>
            <person name="Jema'on N.A."/>
            <person name="Low K.O."/>
            <person name="Ramli A.N."/>
            <person name="Alias N.I."/>
            <person name="Damis S.I."/>
            <person name="Fuzi S.F."/>
            <person name="Isa M.N."/>
            <person name="Murad A.M."/>
            <person name="Raih M.F."/>
            <person name="Bakar F.D."/>
            <person name="Najimudin N."/>
            <person name="Mahadi N.M."/>
            <person name="Illias R.M."/>
        </authorList>
    </citation>
    <scope>NUCLEOTIDE SEQUENCE [LARGE SCALE GENOMIC DNA]</scope>
    <source>
        <strain evidence="20 21">G1</strain>
    </source>
</reference>
<dbReference type="FunFam" id="3.30.930.10:FF:000022">
    <property type="entry name" value="Phenylalanine--tRNA ligase beta subunit"/>
    <property type="match status" value="1"/>
</dbReference>
<dbReference type="FunFam" id="3.50.40.10:FF:000001">
    <property type="entry name" value="Phenylalanine--tRNA ligase beta subunit"/>
    <property type="match status" value="1"/>
</dbReference>
<dbReference type="RefSeq" id="WP_038481776.1">
    <property type="nucleotide sequence ID" value="NZ_CP003923.1"/>
</dbReference>
<dbReference type="SUPFAM" id="SSF46955">
    <property type="entry name" value="Putative DNA-binding domain"/>
    <property type="match status" value="1"/>
</dbReference>
<comment type="cofactor">
    <cofactor evidence="15">
        <name>Mg(2+)</name>
        <dbReference type="ChEBI" id="CHEBI:18420"/>
    </cofactor>
    <text evidence="15">Binds 2 magnesium ions per tetramer.</text>
</comment>
<dbReference type="NCBIfam" id="NF045760">
    <property type="entry name" value="YtpR"/>
    <property type="match status" value="1"/>
</dbReference>
<dbReference type="OrthoDB" id="9805455at2"/>
<dbReference type="SMART" id="SM00873">
    <property type="entry name" value="B3_4"/>
    <property type="match status" value="1"/>
</dbReference>
<dbReference type="SUPFAM" id="SSF50249">
    <property type="entry name" value="Nucleic acid-binding proteins"/>
    <property type="match status" value="1"/>
</dbReference>
<dbReference type="PANTHER" id="PTHR10947">
    <property type="entry name" value="PHENYLALANYL-TRNA SYNTHETASE BETA CHAIN AND LEUCINE-RICH REPEAT-CONTAINING PROTEIN 47"/>
    <property type="match status" value="1"/>
</dbReference>
<dbReference type="GO" id="GO:0005524">
    <property type="term" value="F:ATP binding"/>
    <property type="evidence" value="ECO:0007669"/>
    <property type="project" value="UniProtKB-UniRule"/>
</dbReference>
<dbReference type="EMBL" id="CP003923">
    <property type="protein sequence ID" value="AIC95235.1"/>
    <property type="molecule type" value="Genomic_DNA"/>
</dbReference>
<dbReference type="Gene3D" id="3.30.930.10">
    <property type="entry name" value="Bira Bifunctional Protein, Domain 2"/>
    <property type="match status" value="1"/>
</dbReference>
<dbReference type="SUPFAM" id="SSF54991">
    <property type="entry name" value="Anticodon-binding domain of PheRS"/>
    <property type="match status" value="1"/>
</dbReference>
<keyword evidence="5 16" id="KW-0820">tRNA-binding</keyword>
<dbReference type="PATRIC" id="fig|1246626.3.peg.2662"/>
<feature type="binding site" evidence="15">
    <location>
        <position position="470"/>
    </location>
    <ligand>
        <name>Mg(2+)</name>
        <dbReference type="ChEBI" id="CHEBI:18420"/>
        <note>shared with alpha subunit</note>
    </ligand>
</feature>
<evidence type="ECO:0000256" key="4">
    <source>
        <dbReference type="ARBA" id="ARBA00022490"/>
    </source>
</evidence>
<dbReference type="FunFam" id="3.30.70.380:FF:000001">
    <property type="entry name" value="Phenylalanine--tRNA ligase beta subunit"/>
    <property type="match status" value="1"/>
</dbReference>
<dbReference type="InterPro" id="IPR004532">
    <property type="entry name" value="Phe-tRNA-ligase_IIc_bsu_bact"/>
</dbReference>
<dbReference type="SMART" id="SM00874">
    <property type="entry name" value="B5"/>
    <property type="match status" value="1"/>
</dbReference>
<dbReference type="InterPro" id="IPR045864">
    <property type="entry name" value="aa-tRNA-synth_II/BPL/LPL"/>
</dbReference>
<evidence type="ECO:0000256" key="10">
    <source>
        <dbReference type="ARBA" id="ARBA00022842"/>
    </source>
</evidence>
<dbReference type="EC" id="6.1.1.20" evidence="15"/>
<evidence type="ECO:0000256" key="7">
    <source>
        <dbReference type="ARBA" id="ARBA00022723"/>
    </source>
</evidence>
<comment type="subunit">
    <text evidence="3 15">Tetramer of two alpha and two beta subunits.</text>
</comment>
<protein>
    <recommendedName>
        <fullName evidence="15">Phenylalanine--tRNA ligase beta subunit</fullName>
        <ecNumber evidence="15">6.1.1.20</ecNumber>
    </recommendedName>
    <alternativeName>
        <fullName evidence="15">Phenylalanyl-tRNA synthetase beta subunit</fullName>
        <shortName evidence="15">PheRS</shortName>
    </alternativeName>
</protein>
<sequence>MLVSYEWLQHYIEIDDITPEEIAEKMTRSGIEIDFIHNRNNGATNIVVGYVKAIEQHPDADKLNVCQVDIGEEEPVQIVCGAPNVDAGQYVAVAKVGARLPGNVKIKKAKLRGQLSQGMICSLQELGIEGKLVPKRYAEGIYVFSEDAAVNPGDDVLTIMALNDQVLELDLTANRSDCMHMIGVAYELAALYDRPVKLPKAKVREIKEMAEEHMSVQVDHAKDTPFYQALVIKNVQVGPSPAWLQNRLMAAGIRPISNVVDVTNYVLLEYGQPLHAFDFHALGTGEIHVRRAYNDESFTTLDGIERTLSEEQLVITNGKEPVALAGVMGGLDSEVTDSTTTIVLEAASFAPALVRKSSKLMNLRSDASARFEKGVNESRIGEAARRAAYLIQDLAGGQVLNGDVTVDHRLKKETTISLNLEQMNHRLGTGLTISEVANIMGRLQLPCEKVDHDLVVTIPERRKDLVIKQDLYEEVARIHGYDNIPSTLPIGTTTQGKRSPKQLVRSQIRSVLSAAGLADVISYSLTSPAKATRFVEDVYRPIRIDKPMSEERSVMRTSLLPHLYDIAAHNRNHRNQDLFIYELGSVFLTTEERLTVLPREEERVAGLISGTYLNHMWQGEKKQSDFFLLKGMVEQLFASLGLTADVTFKQTEQADFHPGRTATILLKGEPIGIIGQVHPALEDEWHLDESYAFELTIEPLFNQANQMVLYQGVPKFPSIGRDIALVVDQHIPVADLTTVIEEAGGSLLKQVNLFDLYEGEHLEDGKKSVAFSLTYRHNERTLTDEEVQEQHEQVLQALTDTYQATLRS</sequence>
<dbReference type="InterPro" id="IPR033714">
    <property type="entry name" value="tRNA_bind_bactPheRS"/>
</dbReference>
<feature type="binding site" evidence="15">
    <location>
        <position position="464"/>
    </location>
    <ligand>
        <name>Mg(2+)</name>
        <dbReference type="ChEBI" id="CHEBI:18420"/>
        <note>shared with alpha subunit</note>
    </ligand>
</feature>